<dbReference type="EMBL" id="JAUOZU010000006">
    <property type="protein sequence ID" value="MDO6963760.1"/>
    <property type="molecule type" value="Genomic_DNA"/>
</dbReference>
<dbReference type="InterPro" id="IPR018511">
    <property type="entry name" value="Hemolysin-typ_Ca-bd_CS"/>
</dbReference>
<accession>A0ABT8YKI3</accession>
<comment type="caution">
    <text evidence="2">The sequence shown here is derived from an EMBL/GenBank/DDBJ whole genome shotgun (WGS) entry which is preliminary data.</text>
</comment>
<dbReference type="PROSITE" id="PS00330">
    <property type="entry name" value="HEMOLYSIN_CALCIUM"/>
    <property type="match status" value="1"/>
</dbReference>
<proteinExistence type="predicted"/>
<organism evidence="2 3">
    <name type="scientific">Rhizobium alvei</name>
    <dbReference type="NCBI Taxonomy" id="1132659"/>
    <lineage>
        <taxon>Bacteria</taxon>
        <taxon>Pseudomonadati</taxon>
        <taxon>Pseudomonadota</taxon>
        <taxon>Alphaproteobacteria</taxon>
        <taxon>Hyphomicrobiales</taxon>
        <taxon>Rhizobiaceae</taxon>
        <taxon>Rhizobium/Agrobacterium group</taxon>
        <taxon>Rhizobium</taxon>
    </lineage>
</organism>
<dbReference type="Pfam" id="PF17803">
    <property type="entry name" value="Cadherin_4"/>
    <property type="match status" value="2"/>
</dbReference>
<dbReference type="InterPro" id="IPR001343">
    <property type="entry name" value="Hemolysn_Ca-bd"/>
</dbReference>
<dbReference type="InterPro" id="IPR011049">
    <property type="entry name" value="Serralysin-like_metalloprot_C"/>
</dbReference>
<dbReference type="PRINTS" id="PR00313">
    <property type="entry name" value="CABNDNGRPT"/>
</dbReference>
<dbReference type="Proteomes" id="UP001174932">
    <property type="component" value="Unassembled WGS sequence"/>
</dbReference>
<dbReference type="RefSeq" id="WP_304375672.1">
    <property type="nucleotide sequence ID" value="NZ_JAUOZU010000006.1"/>
</dbReference>
<reference evidence="2" key="2">
    <citation type="submission" date="2023-07" db="EMBL/GenBank/DDBJ databases">
        <authorList>
            <person name="Shen H."/>
        </authorList>
    </citation>
    <scope>NUCLEOTIDE SEQUENCE</scope>
    <source>
        <strain evidence="2">TNR-22</strain>
    </source>
</reference>
<dbReference type="Gene3D" id="2.150.10.10">
    <property type="entry name" value="Serralysin-like metalloprotease, C-terminal"/>
    <property type="match status" value="1"/>
</dbReference>
<sequence length="750" mass="78868">MTYTITSTTSGVSTTTITSVYDAESNNEGSATLANGSTVTLSFLYDAEGSDLAQTLTTSDNVTLLSNVLVGADKGDDSDFEAYSKAVALPDGGYAIAWRSFGTTNELYVAVYDSTGNQIGDDIRIDTGDSNSEELYGITVGTDGTISVLWQDGSTYYETLLNNGPQSSDFTADLSEDGSYTFSIADFDFTSSTNATLVSVKITSVPTSGSLLLNGVAVEADTVIAIDDVTKLVWTPDADANGNGLDGLEFQVIDSDDVASTTYSVTFDVAAVADLPTAENNTVTLDEDGSYTFSASDFGFADVDGDTLASITITNLPTAGTLTLNGNAVEADDVIDADDIANLVYTPDADASGLDGLDFKVTDSDGDTSATNYTITFSVNAVQDEPTTEDTTVTAIYNTTYQFTGDEFPFADVDGDSLYSVVITSLPTAGALYLDNVEITDIIEIDAADLSKLTWVPPTDWLGDDAAVLEFKVWDDEDQVSEIHQMTFDIVSNNTAPVAVNDKASLEEGKTLNVNVLANDTDGDDDNLYISDAVVTSGNGSVDVVNSVDLSMVGNRLQVRYNGDDLDPGEKAKITINYTITDGSDEDQGKLTVTVTGVAEPGDDILGTNKADRLNGTNVGEMINGLNGKDSINGNGGDDRIYAGLGNDVVDGGAGDDRIFGAGGNDDLTGGNGADSFIFRRLGGIDTISDFTVGTDSINIEPFNQYSSLNDLKSVMSEVGGDVLIELGSKTSILIEDMKIKELNADCFLF</sequence>
<protein>
    <submittedName>
        <fullName evidence="2">Ig-like domain-containing protein</fullName>
    </submittedName>
</protein>
<dbReference type="SUPFAM" id="SSF51120">
    <property type="entry name" value="beta-Roll"/>
    <property type="match status" value="1"/>
</dbReference>
<gene>
    <name evidence="2" type="ORF">Q4481_07305</name>
</gene>
<evidence type="ECO:0000313" key="3">
    <source>
        <dbReference type="Proteomes" id="UP001174932"/>
    </source>
</evidence>
<reference evidence="2" key="1">
    <citation type="journal article" date="2015" name="Int. J. Syst. Evol. Microbiol.">
        <title>Rhizobium alvei sp. nov., isolated from a freshwater river.</title>
        <authorList>
            <person name="Sheu S.Y."/>
            <person name="Huang H.W."/>
            <person name="Young C.C."/>
            <person name="Chen W.M."/>
        </authorList>
    </citation>
    <scope>NUCLEOTIDE SEQUENCE</scope>
    <source>
        <strain evidence="2">TNR-22</strain>
    </source>
</reference>
<evidence type="ECO:0000313" key="2">
    <source>
        <dbReference type="EMBL" id="MDO6963760.1"/>
    </source>
</evidence>
<keyword evidence="3" id="KW-1185">Reference proteome</keyword>
<dbReference type="Pfam" id="PF00353">
    <property type="entry name" value="HemolysinCabind"/>
    <property type="match status" value="1"/>
</dbReference>
<name>A0ABT8YKI3_9HYPH</name>
<dbReference type="InterPro" id="IPR040853">
    <property type="entry name" value="RapA2_cadherin-like"/>
</dbReference>
<feature type="domain" description="RapA2 cadherin-like" evidence="1">
    <location>
        <begin position="485"/>
        <end position="544"/>
    </location>
</feature>
<feature type="domain" description="RapA2 cadherin-like" evidence="1">
    <location>
        <begin position="264"/>
        <end position="327"/>
    </location>
</feature>
<evidence type="ECO:0000259" key="1">
    <source>
        <dbReference type="Pfam" id="PF17803"/>
    </source>
</evidence>